<comment type="caution">
    <text evidence="1">The sequence shown here is derived from an EMBL/GenBank/DDBJ whole genome shotgun (WGS) entry which is preliminary data.</text>
</comment>
<gene>
    <name evidence="1" type="ORF">IPO85_16905</name>
</gene>
<reference evidence="1 2" key="1">
    <citation type="submission" date="2020-10" db="EMBL/GenBank/DDBJ databases">
        <title>Connecting structure to function with the recovery of over 1000 high-quality activated sludge metagenome-assembled genomes encoding full-length rRNA genes using long-read sequencing.</title>
        <authorList>
            <person name="Singleton C.M."/>
            <person name="Petriglieri F."/>
            <person name="Kristensen J.M."/>
            <person name="Kirkegaard R.H."/>
            <person name="Michaelsen T.Y."/>
            <person name="Andersen M.H."/>
            <person name="Karst S.M."/>
            <person name="Dueholm M.S."/>
            <person name="Nielsen P.H."/>
            <person name="Albertsen M."/>
        </authorList>
    </citation>
    <scope>NUCLEOTIDE SEQUENCE [LARGE SCALE GENOMIC DNA]</scope>
    <source>
        <strain evidence="1">Ribe_18-Q3-R11-54_BAT3C.373</strain>
    </source>
</reference>
<proteinExistence type="predicted"/>
<dbReference type="EMBL" id="JADKFW010000016">
    <property type="protein sequence ID" value="MBK9719160.1"/>
    <property type="molecule type" value="Genomic_DNA"/>
</dbReference>
<dbReference type="AlphaFoldDB" id="A0A9D7SAQ0"/>
<sequence>MKLIMSIFLAILILMQGFGKTWIILSFKLNQQTISKNICVQRNIPNNKCKGKCHLKKQFKNSENKDQNQLPNLSNQSLASDYIVQPLDFHLKLINIQHHSANPIVQDEHFIPKACILGIFRPPRPTLV</sequence>
<evidence type="ECO:0000313" key="1">
    <source>
        <dbReference type="EMBL" id="MBK9719160.1"/>
    </source>
</evidence>
<accession>A0A9D7SAQ0</accession>
<dbReference type="Proteomes" id="UP000808349">
    <property type="component" value="Unassembled WGS sequence"/>
</dbReference>
<protein>
    <submittedName>
        <fullName evidence="1">Uncharacterized protein</fullName>
    </submittedName>
</protein>
<organism evidence="1 2">
    <name type="scientific">Candidatus Defluviibacterium haderslevense</name>
    <dbReference type="NCBI Taxonomy" id="2981993"/>
    <lineage>
        <taxon>Bacteria</taxon>
        <taxon>Pseudomonadati</taxon>
        <taxon>Bacteroidota</taxon>
        <taxon>Saprospiria</taxon>
        <taxon>Saprospirales</taxon>
        <taxon>Saprospiraceae</taxon>
        <taxon>Candidatus Defluviibacterium</taxon>
    </lineage>
</organism>
<name>A0A9D7SAQ0_9BACT</name>
<evidence type="ECO:0000313" key="2">
    <source>
        <dbReference type="Proteomes" id="UP000808349"/>
    </source>
</evidence>